<evidence type="ECO:0000256" key="2">
    <source>
        <dbReference type="ARBA" id="ARBA00022490"/>
    </source>
</evidence>
<proteinExistence type="inferred from homology"/>
<comment type="similarity">
    <text evidence="6">Belongs to the CIMIP2 family.</text>
</comment>
<evidence type="ECO:0000256" key="7">
    <source>
        <dbReference type="ARBA" id="ARBA00041163"/>
    </source>
</evidence>
<comment type="subcellular location">
    <subcellularLocation>
        <location evidence="1">Cytoplasm</location>
        <location evidence="1">Cytoskeleton</location>
        <location evidence="1">Cilium axoneme</location>
    </subcellularLocation>
</comment>
<dbReference type="AlphaFoldDB" id="A0A6P5AB29"/>
<feature type="domain" description="Ciliary microtubule inner protein 2A-C-like" evidence="8">
    <location>
        <begin position="267"/>
        <end position="293"/>
    </location>
</feature>
<dbReference type="OrthoDB" id="2019884at2759"/>
<keyword evidence="9" id="KW-1185">Reference proteome</keyword>
<dbReference type="PANTHER" id="PTHR22146:SF8">
    <property type="entry name" value="PROTEIN FAM166B"/>
    <property type="match status" value="1"/>
</dbReference>
<dbReference type="KEGG" id="bbel:109484567"/>
<dbReference type="GO" id="GO:0015630">
    <property type="term" value="C:microtubule cytoskeleton"/>
    <property type="evidence" value="ECO:0007669"/>
    <property type="project" value="UniProtKB-ARBA"/>
</dbReference>
<evidence type="ECO:0000313" key="9">
    <source>
        <dbReference type="Proteomes" id="UP000515135"/>
    </source>
</evidence>
<comment type="function">
    <text evidence="5">Microtubule inner protein (MIP) part of the dynein-decorated doublet microtubules (DMTs) in cilia axoneme, which is required for motile cilia beating.</text>
</comment>
<dbReference type="RefSeq" id="XP_019643449.1">
    <property type="nucleotide sequence ID" value="XM_019787890.1"/>
</dbReference>
<keyword evidence="2" id="KW-0963">Cytoplasm</keyword>
<evidence type="ECO:0000256" key="3">
    <source>
        <dbReference type="ARBA" id="ARBA00023212"/>
    </source>
</evidence>
<dbReference type="PANTHER" id="PTHR22146">
    <property type="entry name" value="CAT EYE SYNDROME CRITICAL REGION PROTEIN 6"/>
    <property type="match status" value="1"/>
</dbReference>
<dbReference type="Pfam" id="PF10629">
    <property type="entry name" value="CMI2B-like"/>
    <property type="match status" value="2"/>
</dbReference>
<keyword evidence="3" id="KW-0206">Cytoskeleton</keyword>
<evidence type="ECO:0000313" key="10">
    <source>
        <dbReference type="RefSeq" id="XP_019643449.1"/>
    </source>
</evidence>
<evidence type="ECO:0000256" key="5">
    <source>
        <dbReference type="ARBA" id="ARBA00035003"/>
    </source>
</evidence>
<evidence type="ECO:0000256" key="1">
    <source>
        <dbReference type="ARBA" id="ARBA00004430"/>
    </source>
</evidence>
<sequence>MPQDQPPKKSILMTPDPYHTPGYLGYCPQFKYQIGSTFGNTTHRLLTNPNVAASASSVLTDTFPRLSHGIDKGAFIRTRTASWGDQKLTEKMVPGYTGYIPKMQNHYFGSRYADTCSSAIADFESDQRGHTAKRDDMRTLTALQTGKLKPTDAQKNLITASYQTPLKPIARQAKPYYSPGSLKHMKSPYRMSNEEAKKNFMSGYTGFVPKARGLMGMGYPVLTNAALCEFTNEMGKNRTLKTQPITIKREAKGKVETQAIYPEGSGLVPHYTGHIPAQKFKFGDTFGHSTYNALKIGTGMTPQQEAIISVQ</sequence>
<reference evidence="10" key="1">
    <citation type="submission" date="2025-08" db="UniProtKB">
        <authorList>
            <consortium name="RefSeq"/>
        </authorList>
    </citation>
    <scope>IDENTIFICATION</scope>
    <source>
        <tissue evidence="10">Gonad</tissue>
    </source>
</reference>
<evidence type="ECO:0000256" key="4">
    <source>
        <dbReference type="ARBA" id="ARBA00023273"/>
    </source>
</evidence>
<feature type="domain" description="Ciliary microtubule inner protein 2A-C-like" evidence="8">
    <location>
        <begin position="16"/>
        <end position="54"/>
    </location>
</feature>
<dbReference type="InterPro" id="IPR018902">
    <property type="entry name" value="CMI2A-C-like_dom"/>
</dbReference>
<evidence type="ECO:0000256" key="6">
    <source>
        <dbReference type="ARBA" id="ARBA00035661"/>
    </source>
</evidence>
<accession>A0A6P5AB29</accession>
<gene>
    <name evidence="10" type="primary">LOC109484567</name>
</gene>
<dbReference type="GeneID" id="109484567"/>
<organism evidence="9 10">
    <name type="scientific">Branchiostoma belcheri</name>
    <name type="common">Amphioxus</name>
    <dbReference type="NCBI Taxonomy" id="7741"/>
    <lineage>
        <taxon>Eukaryota</taxon>
        <taxon>Metazoa</taxon>
        <taxon>Chordata</taxon>
        <taxon>Cephalochordata</taxon>
        <taxon>Leptocardii</taxon>
        <taxon>Amphioxiformes</taxon>
        <taxon>Branchiostomatidae</taxon>
        <taxon>Branchiostoma</taxon>
    </lineage>
</organism>
<evidence type="ECO:0000259" key="8">
    <source>
        <dbReference type="Pfam" id="PF10629"/>
    </source>
</evidence>
<keyword evidence="4" id="KW-0966">Cell projection</keyword>
<dbReference type="Proteomes" id="UP000515135">
    <property type="component" value="Unplaced"/>
</dbReference>
<protein>
    <recommendedName>
        <fullName evidence="7">Ciliary microtubule inner protein 2B</fullName>
    </recommendedName>
</protein>
<dbReference type="GO" id="GO:0005930">
    <property type="term" value="C:axoneme"/>
    <property type="evidence" value="ECO:0007669"/>
    <property type="project" value="UniProtKB-SubCell"/>
</dbReference>
<name>A0A6P5AB29_BRABE</name>